<sequence>MPGYFDDGTRQVDLGHHVFASPTAYRRNLRLDPHDAPGVVHGSGGGIIELQVTGQRARANLGDAERWLYERLLALACTEPGELGCEDDLGNRATFGQAVCTGAAGDVHAFRFAELTAEFLCPEKSGEPAWAAVPDAPATYPGTVWEQQYAAGGVALGHHAEGMRIEMQRQYPLREIPRARGARSRGPVRGAVIRFVVTSHATVT</sequence>
<dbReference type="AlphaFoldDB" id="X1IHH6"/>
<reference evidence="1" key="1">
    <citation type="journal article" date="2014" name="Front. Microbiol.">
        <title>High frequency of phylogenetically diverse reductive dehalogenase-homologous genes in deep subseafloor sedimentary metagenomes.</title>
        <authorList>
            <person name="Kawai M."/>
            <person name="Futagami T."/>
            <person name="Toyoda A."/>
            <person name="Takaki Y."/>
            <person name="Nishi S."/>
            <person name="Hori S."/>
            <person name="Arai W."/>
            <person name="Tsubouchi T."/>
            <person name="Morono Y."/>
            <person name="Uchiyama I."/>
            <person name="Ito T."/>
            <person name="Fujiyama A."/>
            <person name="Inagaki F."/>
            <person name="Takami H."/>
        </authorList>
    </citation>
    <scope>NUCLEOTIDE SEQUENCE</scope>
    <source>
        <strain evidence="1">Expedition CK06-06</strain>
    </source>
</reference>
<proteinExistence type="predicted"/>
<feature type="non-terminal residue" evidence="1">
    <location>
        <position position="204"/>
    </location>
</feature>
<protein>
    <submittedName>
        <fullName evidence="1">Uncharacterized protein</fullName>
    </submittedName>
</protein>
<organism evidence="1">
    <name type="scientific">marine sediment metagenome</name>
    <dbReference type="NCBI Taxonomy" id="412755"/>
    <lineage>
        <taxon>unclassified sequences</taxon>
        <taxon>metagenomes</taxon>
        <taxon>ecological metagenomes</taxon>
    </lineage>
</organism>
<comment type="caution">
    <text evidence="1">The sequence shown here is derived from an EMBL/GenBank/DDBJ whole genome shotgun (WGS) entry which is preliminary data.</text>
</comment>
<name>X1IHH6_9ZZZZ</name>
<gene>
    <name evidence="1" type="ORF">S03H2_41272</name>
</gene>
<accession>X1IHH6</accession>
<evidence type="ECO:0000313" key="1">
    <source>
        <dbReference type="EMBL" id="GAH68705.1"/>
    </source>
</evidence>
<dbReference type="EMBL" id="BARU01025629">
    <property type="protein sequence ID" value="GAH68705.1"/>
    <property type="molecule type" value="Genomic_DNA"/>
</dbReference>